<evidence type="ECO:0000313" key="3">
    <source>
        <dbReference type="Proteomes" id="UP001165120"/>
    </source>
</evidence>
<feature type="region of interest" description="Disordered" evidence="1">
    <location>
        <begin position="1"/>
        <end position="32"/>
    </location>
</feature>
<comment type="caution">
    <text evidence="2">The sequence shown here is derived from an EMBL/GenBank/DDBJ whole genome shotgun (WGS) entry which is preliminary data.</text>
</comment>
<feature type="compositionally biased region" description="Basic and acidic residues" evidence="1">
    <location>
        <begin position="54"/>
        <end position="69"/>
    </location>
</feature>
<accession>A0A9W6T5I3</accession>
<protein>
    <submittedName>
        <fullName evidence="2">Unnamed protein product</fullName>
    </submittedName>
</protein>
<reference evidence="2" key="1">
    <citation type="submission" date="2023-04" db="EMBL/GenBank/DDBJ databases">
        <title>Candida boidinii NBRC 10035.</title>
        <authorList>
            <person name="Ichikawa N."/>
            <person name="Sato H."/>
            <person name="Tonouchi N."/>
        </authorList>
    </citation>
    <scope>NUCLEOTIDE SEQUENCE</scope>
    <source>
        <strain evidence="2">NBRC 10035</strain>
    </source>
</reference>
<proteinExistence type="predicted"/>
<name>A0A9W6T5I3_CANBO</name>
<feature type="region of interest" description="Disordered" evidence="1">
    <location>
        <begin position="54"/>
        <end position="75"/>
    </location>
</feature>
<feature type="compositionally biased region" description="Low complexity" evidence="1">
    <location>
        <begin position="19"/>
        <end position="32"/>
    </location>
</feature>
<organism evidence="2 3">
    <name type="scientific">Candida boidinii</name>
    <name type="common">Yeast</name>
    <dbReference type="NCBI Taxonomy" id="5477"/>
    <lineage>
        <taxon>Eukaryota</taxon>
        <taxon>Fungi</taxon>
        <taxon>Dikarya</taxon>
        <taxon>Ascomycota</taxon>
        <taxon>Saccharomycotina</taxon>
        <taxon>Pichiomycetes</taxon>
        <taxon>Pichiales</taxon>
        <taxon>Pichiaceae</taxon>
        <taxon>Ogataea</taxon>
        <taxon>Ogataea/Candida clade</taxon>
    </lineage>
</organism>
<keyword evidence="3" id="KW-1185">Reference proteome</keyword>
<dbReference type="AlphaFoldDB" id="A0A9W6T5I3"/>
<evidence type="ECO:0000313" key="2">
    <source>
        <dbReference type="EMBL" id="GME79698.1"/>
    </source>
</evidence>
<gene>
    <name evidence="2" type="ORF">Cboi02_000619700</name>
</gene>
<dbReference type="Proteomes" id="UP001165120">
    <property type="component" value="Unassembled WGS sequence"/>
</dbReference>
<sequence length="75" mass="8330">MNIKLLEELPLFPTPPSKLSPSSSSSSPSLDRLNSSNIFSLKMVNKDLKVLTSDTNKEPKQIEPKEYDIARTNAP</sequence>
<dbReference type="EMBL" id="BSXN01003640">
    <property type="protein sequence ID" value="GME79698.1"/>
    <property type="molecule type" value="Genomic_DNA"/>
</dbReference>
<evidence type="ECO:0000256" key="1">
    <source>
        <dbReference type="SAM" id="MobiDB-lite"/>
    </source>
</evidence>